<dbReference type="Proteomes" id="UP000235464">
    <property type="component" value="Chromosome I"/>
</dbReference>
<evidence type="ECO:0000256" key="3">
    <source>
        <dbReference type="ARBA" id="ARBA00022643"/>
    </source>
</evidence>
<dbReference type="GO" id="GO:0016491">
    <property type="term" value="F:oxidoreductase activity"/>
    <property type="evidence" value="ECO:0007669"/>
    <property type="project" value="UniProtKB-UniRule"/>
</dbReference>
<feature type="binding site" evidence="8">
    <location>
        <position position="39"/>
    </location>
    <ligand>
        <name>FMN</name>
        <dbReference type="ChEBI" id="CHEBI:58210"/>
        <note>ligand shared between dimeric partners</note>
    </ligand>
</feature>
<dbReference type="PANTHER" id="PTHR43821">
    <property type="entry name" value="NAD(P)H NITROREDUCTASE YDJA-RELATED"/>
    <property type="match status" value="1"/>
</dbReference>
<dbReference type="PIRSF" id="PIRSF000232">
    <property type="entry name" value="YdjA"/>
    <property type="match status" value="1"/>
</dbReference>
<gene>
    <name evidence="10" type="primary">ydjA_1</name>
    <name evidence="10" type="ORF">SCNRRL3882_0869</name>
</gene>
<dbReference type="InterPro" id="IPR052530">
    <property type="entry name" value="NAD(P)H_nitroreductase"/>
</dbReference>
<keyword evidence="6 7" id="KW-0520">NAD</keyword>
<sequence>MDIITAVLTRRSASALGAPAPGDEEFRYLLKGAATAPDHGRLRPWRWILVRGDGLTAVADCLADEDPAADREQLVSSVVRAPLKAMLVFTPHVGHRIPEWEQLAAASTMTYSLMLLLHGRGYSSKWRTGRLCTSEALRVRLGLAEQERLLGALDIGTPDPSAVPSARRAPMDVSDRVAVFG</sequence>
<keyword evidence="2 7" id="KW-0285">Flavoprotein</keyword>
<reference evidence="11" key="1">
    <citation type="submission" date="2017-11" db="EMBL/GenBank/DDBJ databases">
        <authorList>
            <person name="Wibberg D."/>
        </authorList>
    </citation>
    <scope>NUCLEOTIDE SEQUENCE [LARGE SCALE GENOMIC DNA]</scope>
</reference>
<evidence type="ECO:0000256" key="8">
    <source>
        <dbReference type="PIRSR" id="PIRSR000232-1"/>
    </source>
</evidence>
<dbReference type="AlphaFoldDB" id="A0A2N9B244"/>
<keyword evidence="11" id="KW-1185">Reference proteome</keyword>
<dbReference type="Gene3D" id="3.40.109.10">
    <property type="entry name" value="NADH Oxidase"/>
    <property type="match status" value="1"/>
</dbReference>
<dbReference type="InterPro" id="IPR029479">
    <property type="entry name" value="Nitroreductase"/>
</dbReference>
<evidence type="ECO:0000256" key="4">
    <source>
        <dbReference type="ARBA" id="ARBA00022857"/>
    </source>
</evidence>
<comment type="cofactor">
    <cofactor evidence="8">
        <name>FMN</name>
        <dbReference type="ChEBI" id="CHEBI:58210"/>
    </cofactor>
    <text evidence="8">Binds 1 FMN per subunit.</text>
</comment>
<evidence type="ECO:0000313" key="10">
    <source>
        <dbReference type="EMBL" id="SOR77397.1"/>
    </source>
</evidence>
<evidence type="ECO:0000256" key="2">
    <source>
        <dbReference type="ARBA" id="ARBA00022630"/>
    </source>
</evidence>
<evidence type="ECO:0000256" key="7">
    <source>
        <dbReference type="PIRNR" id="PIRNR000232"/>
    </source>
</evidence>
<dbReference type="PANTHER" id="PTHR43821:SF1">
    <property type="entry name" value="NAD(P)H NITROREDUCTASE YDJA-RELATED"/>
    <property type="match status" value="1"/>
</dbReference>
<dbReference type="SUPFAM" id="SSF55469">
    <property type="entry name" value="FMN-dependent nitroreductase-like"/>
    <property type="match status" value="1"/>
</dbReference>
<feature type="domain" description="Nitroreductase" evidence="9">
    <location>
        <begin position="9"/>
        <end position="156"/>
    </location>
</feature>
<accession>A0A2N9B244</accession>
<comment type="similarity">
    <text evidence="1 7">Belongs to the nitroreductase family.</text>
</comment>
<keyword evidence="3 7" id="KW-0288">FMN</keyword>
<evidence type="ECO:0000256" key="5">
    <source>
        <dbReference type="ARBA" id="ARBA00023002"/>
    </source>
</evidence>
<evidence type="ECO:0000256" key="1">
    <source>
        <dbReference type="ARBA" id="ARBA00007118"/>
    </source>
</evidence>
<keyword evidence="5 7" id="KW-0560">Oxidoreductase</keyword>
<dbReference type="InterPro" id="IPR000415">
    <property type="entry name" value="Nitroreductase-like"/>
</dbReference>
<evidence type="ECO:0000259" key="9">
    <source>
        <dbReference type="Pfam" id="PF00881"/>
    </source>
</evidence>
<evidence type="ECO:0000313" key="11">
    <source>
        <dbReference type="Proteomes" id="UP000235464"/>
    </source>
</evidence>
<dbReference type="InterPro" id="IPR026021">
    <property type="entry name" value="YdjA-like"/>
</dbReference>
<dbReference type="Pfam" id="PF00881">
    <property type="entry name" value="Nitroreductase"/>
    <property type="match status" value="1"/>
</dbReference>
<keyword evidence="4 7" id="KW-0521">NADP</keyword>
<dbReference type="EMBL" id="LT963352">
    <property type="protein sequence ID" value="SOR77397.1"/>
    <property type="molecule type" value="Genomic_DNA"/>
</dbReference>
<feature type="binding site" description="in other chain" evidence="8">
    <location>
        <begin position="10"/>
        <end position="12"/>
    </location>
    <ligand>
        <name>FMN</name>
        <dbReference type="ChEBI" id="CHEBI:58210"/>
        <note>ligand shared between dimeric partners</note>
    </ligand>
</feature>
<dbReference type="RefSeq" id="WP_010047292.1">
    <property type="nucleotide sequence ID" value="NZ_LT962942.1"/>
</dbReference>
<feature type="binding site" description="in other chain" evidence="8">
    <location>
        <begin position="126"/>
        <end position="128"/>
    </location>
    <ligand>
        <name>FMN</name>
        <dbReference type="ChEBI" id="CHEBI:58210"/>
        <note>ligand shared between dimeric partners</note>
    </ligand>
</feature>
<organism evidence="10 11">
    <name type="scientific">Streptomyces chartreusis NRRL 3882</name>
    <dbReference type="NCBI Taxonomy" id="1079985"/>
    <lineage>
        <taxon>Bacteria</taxon>
        <taxon>Bacillati</taxon>
        <taxon>Actinomycetota</taxon>
        <taxon>Actinomycetes</taxon>
        <taxon>Kitasatosporales</taxon>
        <taxon>Streptomycetaceae</taxon>
        <taxon>Streptomyces</taxon>
    </lineage>
</organism>
<protein>
    <recommendedName>
        <fullName evidence="7">Putative NAD(P)H nitroreductase</fullName>
        <ecNumber evidence="7">1.-.-.-</ecNumber>
    </recommendedName>
</protein>
<proteinExistence type="inferred from homology"/>
<evidence type="ECO:0000256" key="6">
    <source>
        <dbReference type="ARBA" id="ARBA00023027"/>
    </source>
</evidence>
<dbReference type="EC" id="1.-.-.-" evidence="7"/>
<dbReference type="OrthoDB" id="3268470at2"/>
<name>A0A2N9B244_STRCX</name>